<comment type="caution">
    <text evidence="13">The sequence shown here is derived from an EMBL/GenBank/DDBJ whole genome shotgun (WGS) entry which is preliminary data.</text>
</comment>
<feature type="transmembrane region" description="Helical" evidence="11">
    <location>
        <begin position="162"/>
        <end position="180"/>
    </location>
</feature>
<evidence type="ECO:0000256" key="10">
    <source>
        <dbReference type="ARBA" id="ARBA00039918"/>
    </source>
</evidence>
<dbReference type="GO" id="GO:0005886">
    <property type="term" value="C:plasma membrane"/>
    <property type="evidence" value="ECO:0007669"/>
    <property type="project" value="UniProtKB-SubCell"/>
</dbReference>
<dbReference type="RefSeq" id="WP_210869028.1">
    <property type="nucleotide sequence ID" value="NZ_JAGPNL010000001.1"/>
</dbReference>
<feature type="transmembrane region" description="Helical" evidence="11">
    <location>
        <begin position="116"/>
        <end position="141"/>
    </location>
</feature>
<feature type="transmembrane region" description="Helical" evidence="11">
    <location>
        <begin position="278"/>
        <end position="296"/>
    </location>
</feature>
<dbReference type="EMBL" id="JAGPNL010000001">
    <property type="protein sequence ID" value="MBQ0826190.1"/>
    <property type="molecule type" value="Genomic_DNA"/>
</dbReference>
<dbReference type="GO" id="GO:0015293">
    <property type="term" value="F:symporter activity"/>
    <property type="evidence" value="ECO:0007669"/>
    <property type="project" value="UniProtKB-KW"/>
</dbReference>
<proteinExistence type="inferred from homology"/>
<organism evidence="13 14">
    <name type="scientific">Streptomyces tagetis</name>
    <dbReference type="NCBI Taxonomy" id="2820809"/>
    <lineage>
        <taxon>Bacteria</taxon>
        <taxon>Bacillati</taxon>
        <taxon>Actinomycetota</taxon>
        <taxon>Actinomycetes</taxon>
        <taxon>Kitasatosporales</taxon>
        <taxon>Streptomycetaceae</taxon>
        <taxon>Streptomyces</taxon>
    </lineage>
</organism>
<dbReference type="PANTHER" id="PTHR43045">
    <property type="entry name" value="SHIKIMATE TRANSPORTER"/>
    <property type="match status" value="1"/>
</dbReference>
<accession>A0A940XKA1</accession>
<keyword evidence="4" id="KW-1003">Cell membrane</keyword>
<evidence type="ECO:0000256" key="2">
    <source>
        <dbReference type="ARBA" id="ARBA00008240"/>
    </source>
</evidence>
<name>A0A940XKA1_9ACTN</name>
<evidence type="ECO:0000256" key="6">
    <source>
        <dbReference type="ARBA" id="ARBA00022847"/>
    </source>
</evidence>
<dbReference type="Proteomes" id="UP000677875">
    <property type="component" value="Unassembled WGS sequence"/>
</dbReference>
<dbReference type="InterPro" id="IPR020846">
    <property type="entry name" value="MFS_dom"/>
</dbReference>
<evidence type="ECO:0000256" key="1">
    <source>
        <dbReference type="ARBA" id="ARBA00004651"/>
    </source>
</evidence>
<evidence type="ECO:0000256" key="9">
    <source>
        <dbReference type="ARBA" id="ARBA00037295"/>
    </source>
</evidence>
<feature type="transmembrane region" description="Helical" evidence="11">
    <location>
        <begin position="89"/>
        <end position="110"/>
    </location>
</feature>
<evidence type="ECO:0000259" key="12">
    <source>
        <dbReference type="PROSITE" id="PS50850"/>
    </source>
</evidence>
<protein>
    <recommendedName>
        <fullName evidence="10">Putative proline/betaine transporter</fullName>
    </recommendedName>
</protein>
<keyword evidence="14" id="KW-1185">Reference proteome</keyword>
<dbReference type="CDD" id="cd17369">
    <property type="entry name" value="MFS_ShiA_like"/>
    <property type="match status" value="1"/>
</dbReference>
<feature type="transmembrane region" description="Helical" evidence="11">
    <location>
        <begin position="54"/>
        <end position="77"/>
    </location>
</feature>
<keyword evidence="7 11" id="KW-1133">Transmembrane helix</keyword>
<evidence type="ECO:0000256" key="5">
    <source>
        <dbReference type="ARBA" id="ARBA00022692"/>
    </source>
</evidence>
<dbReference type="InterPro" id="IPR036259">
    <property type="entry name" value="MFS_trans_sf"/>
</dbReference>
<dbReference type="PANTHER" id="PTHR43045:SF2">
    <property type="entry name" value="INNER MEMBRANE METABOLITE TRANSPORT PROTEIN YHJE"/>
    <property type="match status" value="1"/>
</dbReference>
<comment type="function">
    <text evidence="9">May be a proton symporter involved in the uptake of osmolytes such as proline and glycine betaine.</text>
</comment>
<feature type="transmembrane region" description="Helical" evidence="11">
    <location>
        <begin position="238"/>
        <end position="258"/>
    </location>
</feature>
<dbReference type="Pfam" id="PF07690">
    <property type="entry name" value="MFS_1"/>
    <property type="match status" value="1"/>
</dbReference>
<comment type="subcellular location">
    <subcellularLocation>
        <location evidence="1">Cell membrane</location>
        <topology evidence="1">Multi-pass membrane protein</topology>
    </subcellularLocation>
</comment>
<dbReference type="SUPFAM" id="SSF103473">
    <property type="entry name" value="MFS general substrate transporter"/>
    <property type="match status" value="1"/>
</dbReference>
<feature type="domain" description="Major facilitator superfamily (MFS) profile" evidence="12">
    <location>
        <begin position="16"/>
        <end position="426"/>
    </location>
</feature>
<reference evidence="13" key="1">
    <citation type="submission" date="2021-04" db="EMBL/GenBank/DDBJ databases">
        <title>Genome seq and assembly of Streptomyces sp. RG38.</title>
        <authorList>
            <person name="Chhetri G."/>
        </authorList>
    </citation>
    <scope>NUCLEOTIDE SEQUENCE</scope>
    <source>
        <strain evidence="13">RG38</strain>
    </source>
</reference>
<evidence type="ECO:0000256" key="8">
    <source>
        <dbReference type="ARBA" id="ARBA00023136"/>
    </source>
</evidence>
<gene>
    <name evidence="13" type="ORF">J5Y05_06690</name>
</gene>
<evidence type="ECO:0000313" key="14">
    <source>
        <dbReference type="Proteomes" id="UP000677875"/>
    </source>
</evidence>
<keyword evidence="3" id="KW-0813">Transport</keyword>
<feature type="transmembrane region" description="Helical" evidence="11">
    <location>
        <begin position="20"/>
        <end position="42"/>
    </location>
</feature>
<feature type="transmembrane region" description="Helical" evidence="11">
    <location>
        <begin position="372"/>
        <end position="393"/>
    </location>
</feature>
<evidence type="ECO:0000256" key="11">
    <source>
        <dbReference type="SAM" id="Phobius"/>
    </source>
</evidence>
<dbReference type="Gene3D" id="1.20.1250.20">
    <property type="entry name" value="MFS general substrate transporter like domains"/>
    <property type="match status" value="2"/>
</dbReference>
<comment type="similarity">
    <text evidence="2">Belongs to the major facilitator superfamily. Metabolite:H+ Symporter (MHS) family (TC 2.A.1.6) family.</text>
</comment>
<evidence type="ECO:0000313" key="13">
    <source>
        <dbReference type="EMBL" id="MBQ0826190.1"/>
    </source>
</evidence>
<feature type="transmembrane region" description="Helical" evidence="11">
    <location>
        <begin position="333"/>
        <end position="360"/>
    </location>
</feature>
<feature type="transmembrane region" description="Helical" evidence="11">
    <location>
        <begin position="308"/>
        <end position="327"/>
    </location>
</feature>
<evidence type="ECO:0000256" key="3">
    <source>
        <dbReference type="ARBA" id="ARBA00022448"/>
    </source>
</evidence>
<feature type="transmembrane region" description="Helical" evidence="11">
    <location>
        <begin position="399"/>
        <end position="420"/>
    </location>
</feature>
<dbReference type="PROSITE" id="PS50850">
    <property type="entry name" value="MFS"/>
    <property type="match status" value="1"/>
</dbReference>
<keyword evidence="6" id="KW-0769">Symport</keyword>
<keyword evidence="8 11" id="KW-0472">Membrane</keyword>
<evidence type="ECO:0000256" key="4">
    <source>
        <dbReference type="ARBA" id="ARBA00022475"/>
    </source>
</evidence>
<dbReference type="InterPro" id="IPR011701">
    <property type="entry name" value="MFS"/>
</dbReference>
<keyword evidence="5 11" id="KW-0812">Transmembrane</keyword>
<feature type="transmembrane region" description="Helical" evidence="11">
    <location>
        <begin position="192"/>
        <end position="211"/>
    </location>
</feature>
<dbReference type="AlphaFoldDB" id="A0A940XKA1"/>
<sequence>MSHTPPSASARSSRRATTAAFVGTAIEWYDFYIFGTAAALVFGKVFYPDIAPGAGVLASFATMWVGFLARPLGGIVFGHMGDRVGRKNTLVITLVMMGVATFCIGLLPTYGQIGFAAPALLVLLRAVQGLAVGGEWGGAVLMATENASEKKKGSAGMWVQQGSPAGSILATLMFLLVGTLPDQAFLTWGWRVPFLLSALLVVVGLVIRLKVEESADFERAKERDDVVKMPLMEVLRTAPGVVALGMGASIMGIAAAYFNNTFVLSWTTTELGVGRQTMLNILLVIAVLQFLLQPLAARLSQRFGAVRVMAGGLTLSVLIVVPMFLLISTANPLLITVGLILPTLGTVLYYAMLSSFLASVFPANVRYTGVSLAYQLCSSLIGGATPLIAQTVLINTGVAGIGIFYGVMLVVTLACVLGLARLAAKRAAVSGSAGSGTRVPETV</sequence>
<evidence type="ECO:0000256" key="7">
    <source>
        <dbReference type="ARBA" id="ARBA00022989"/>
    </source>
</evidence>
<dbReference type="FunFam" id="1.20.1250.20:FF:000001">
    <property type="entry name" value="Dicarboxylate MFS transporter"/>
    <property type="match status" value="1"/>
</dbReference>